<evidence type="ECO:0000313" key="6">
    <source>
        <dbReference type="EMBL" id="KAL3765608.1"/>
    </source>
</evidence>
<feature type="chain" id="PRO_5044779404" description="Alpha-type protein kinase domain-containing protein" evidence="4">
    <location>
        <begin position="19"/>
        <end position="76"/>
    </location>
</feature>
<dbReference type="Pfam" id="PF02816">
    <property type="entry name" value="Alpha_kinase"/>
    <property type="match status" value="1"/>
</dbReference>
<keyword evidence="1" id="KW-0723">Serine/threonine-protein kinase</keyword>
<sequence>MAPQTILLLCVICKGVLDLEGRRPIFRLTDPVICSKGKRVRYGKTDIGMSGIRQFCRFHRCSKVCKGLNLPVMRAC</sequence>
<keyword evidence="7" id="KW-1185">Reference proteome</keyword>
<feature type="domain" description="Alpha-type protein kinase" evidence="5">
    <location>
        <begin position="1"/>
        <end position="73"/>
    </location>
</feature>
<dbReference type="Proteomes" id="UP001530400">
    <property type="component" value="Unassembled WGS sequence"/>
</dbReference>
<dbReference type="SUPFAM" id="SSF56112">
    <property type="entry name" value="Protein kinase-like (PK-like)"/>
    <property type="match status" value="1"/>
</dbReference>
<feature type="signal peptide" evidence="4">
    <location>
        <begin position="1"/>
        <end position="18"/>
    </location>
</feature>
<evidence type="ECO:0000259" key="5">
    <source>
        <dbReference type="PROSITE" id="PS51158"/>
    </source>
</evidence>
<dbReference type="InterPro" id="IPR011009">
    <property type="entry name" value="Kinase-like_dom_sf"/>
</dbReference>
<protein>
    <recommendedName>
        <fullName evidence="5">Alpha-type protein kinase domain-containing protein</fullName>
    </recommendedName>
</protein>
<evidence type="ECO:0000256" key="3">
    <source>
        <dbReference type="ARBA" id="ARBA00022777"/>
    </source>
</evidence>
<keyword evidence="4" id="KW-0732">Signal</keyword>
<dbReference type="EMBL" id="JALLPJ020001399">
    <property type="protein sequence ID" value="KAL3765608.1"/>
    <property type="molecule type" value="Genomic_DNA"/>
</dbReference>
<evidence type="ECO:0000313" key="7">
    <source>
        <dbReference type="Proteomes" id="UP001530400"/>
    </source>
</evidence>
<keyword evidence="3" id="KW-0418">Kinase</keyword>
<dbReference type="PROSITE" id="PS51158">
    <property type="entry name" value="ALPHA_KINASE"/>
    <property type="match status" value="1"/>
</dbReference>
<name>A0ABD3MRT1_9STRA</name>
<evidence type="ECO:0000256" key="4">
    <source>
        <dbReference type="SAM" id="SignalP"/>
    </source>
</evidence>
<proteinExistence type="predicted"/>
<comment type="caution">
    <text evidence="6">The sequence shown here is derived from an EMBL/GenBank/DDBJ whole genome shotgun (WGS) entry which is preliminary data.</text>
</comment>
<keyword evidence="2" id="KW-0808">Transferase</keyword>
<gene>
    <name evidence="6" type="ORF">ACHAWO_003900</name>
</gene>
<dbReference type="AlphaFoldDB" id="A0ABD3MRT1"/>
<dbReference type="Gene3D" id="3.20.200.10">
    <property type="entry name" value="MHCK/EF2 kinase"/>
    <property type="match status" value="1"/>
</dbReference>
<accession>A0ABD3MRT1</accession>
<evidence type="ECO:0000256" key="1">
    <source>
        <dbReference type="ARBA" id="ARBA00022527"/>
    </source>
</evidence>
<evidence type="ECO:0000256" key="2">
    <source>
        <dbReference type="ARBA" id="ARBA00022679"/>
    </source>
</evidence>
<organism evidence="6 7">
    <name type="scientific">Cyclotella atomus</name>
    <dbReference type="NCBI Taxonomy" id="382360"/>
    <lineage>
        <taxon>Eukaryota</taxon>
        <taxon>Sar</taxon>
        <taxon>Stramenopiles</taxon>
        <taxon>Ochrophyta</taxon>
        <taxon>Bacillariophyta</taxon>
        <taxon>Coscinodiscophyceae</taxon>
        <taxon>Thalassiosirophycidae</taxon>
        <taxon>Stephanodiscales</taxon>
        <taxon>Stephanodiscaceae</taxon>
        <taxon>Cyclotella</taxon>
    </lineage>
</organism>
<dbReference type="GO" id="GO:0004674">
    <property type="term" value="F:protein serine/threonine kinase activity"/>
    <property type="evidence" value="ECO:0007669"/>
    <property type="project" value="UniProtKB-KW"/>
</dbReference>
<dbReference type="InterPro" id="IPR004166">
    <property type="entry name" value="a-kinase_dom"/>
</dbReference>
<reference evidence="6 7" key="1">
    <citation type="submission" date="2024-10" db="EMBL/GenBank/DDBJ databases">
        <title>Updated reference genomes for cyclostephanoid diatoms.</title>
        <authorList>
            <person name="Roberts W.R."/>
            <person name="Alverson A.J."/>
        </authorList>
    </citation>
    <scope>NUCLEOTIDE SEQUENCE [LARGE SCALE GENOMIC DNA]</scope>
    <source>
        <strain evidence="6 7">AJA010-31</strain>
    </source>
</reference>